<gene>
    <name evidence="10" type="ORF">GMARGA_LOCUS10053</name>
</gene>
<dbReference type="PANTHER" id="PTHR33281">
    <property type="entry name" value="UPF0187 PROTEIN YNEE"/>
    <property type="match status" value="1"/>
</dbReference>
<feature type="transmembrane region" description="Helical" evidence="9">
    <location>
        <begin position="329"/>
        <end position="347"/>
    </location>
</feature>
<organism evidence="10 11">
    <name type="scientific">Gigaspora margarita</name>
    <dbReference type="NCBI Taxonomy" id="4874"/>
    <lineage>
        <taxon>Eukaryota</taxon>
        <taxon>Fungi</taxon>
        <taxon>Fungi incertae sedis</taxon>
        <taxon>Mucoromycota</taxon>
        <taxon>Glomeromycotina</taxon>
        <taxon>Glomeromycetes</taxon>
        <taxon>Diversisporales</taxon>
        <taxon>Gigasporaceae</taxon>
        <taxon>Gigaspora</taxon>
    </lineage>
</organism>
<evidence type="ECO:0000313" key="11">
    <source>
        <dbReference type="Proteomes" id="UP000789901"/>
    </source>
</evidence>
<protein>
    <submittedName>
        <fullName evidence="10">43718_t:CDS:1</fullName>
    </submittedName>
</protein>
<dbReference type="EMBL" id="CAJVQB010005536">
    <property type="protein sequence ID" value="CAG8664169.1"/>
    <property type="molecule type" value="Genomic_DNA"/>
</dbReference>
<feature type="transmembrane region" description="Helical" evidence="9">
    <location>
        <begin position="64"/>
        <end position="84"/>
    </location>
</feature>
<evidence type="ECO:0000256" key="3">
    <source>
        <dbReference type="ARBA" id="ARBA00022475"/>
    </source>
</evidence>
<evidence type="ECO:0000256" key="7">
    <source>
        <dbReference type="ARBA" id="ARBA00023136"/>
    </source>
</evidence>
<evidence type="ECO:0000313" key="10">
    <source>
        <dbReference type="EMBL" id="CAG8664169.1"/>
    </source>
</evidence>
<keyword evidence="6" id="KW-0406">Ion transport</keyword>
<feature type="compositionally biased region" description="Basic and acidic residues" evidence="8">
    <location>
        <begin position="161"/>
        <end position="176"/>
    </location>
</feature>
<proteinExistence type="predicted"/>
<keyword evidence="5 9" id="KW-1133">Transmembrane helix</keyword>
<feature type="transmembrane region" description="Helical" evidence="9">
    <location>
        <begin position="29"/>
        <end position="52"/>
    </location>
</feature>
<evidence type="ECO:0000256" key="1">
    <source>
        <dbReference type="ARBA" id="ARBA00004651"/>
    </source>
</evidence>
<sequence>MPSPCQFLRQLSNHRGYGFPDIFRFKGSVLPSCIPVIFCSTIFATIVTVLYLVYHVNLLLPGDLIGAVSVVVGLLLGFSTNNAYDRFYEGRKLFTKMCTHVRNSTRIIWVSVKDDRRDKEKNIKLMLAYVVAIKHHLRWEFDTEDSDLSYLLPPDFHFHDNNHSHGPRTRDTRDGAPENADPNQGGSIVLPSMKSAFRSLASRVPPTTFRSLRDSQLIKFAEEELAVNMDASMCLPLEIIHRLGLYFGQKHREKKVDTTRFDMLTGHLNALIEILGDLERIGNTPIPFAYNLHFVLNVLNINDFLITLYKETIWVLPFVMVNVLEWLTIPAIMFISFVLFGVLAIGAEIENPFGYDENDLPLDDYCKDLGQSCMKF</sequence>
<evidence type="ECO:0000256" key="6">
    <source>
        <dbReference type="ARBA" id="ARBA00023065"/>
    </source>
</evidence>
<dbReference type="PANTHER" id="PTHR33281:SF19">
    <property type="entry name" value="VOLTAGE-DEPENDENT ANION CHANNEL-FORMING PROTEIN YNEE"/>
    <property type="match status" value="1"/>
</dbReference>
<dbReference type="Pfam" id="PF25539">
    <property type="entry name" value="Bestrophin_2"/>
    <property type="match status" value="2"/>
</dbReference>
<evidence type="ECO:0000256" key="4">
    <source>
        <dbReference type="ARBA" id="ARBA00022692"/>
    </source>
</evidence>
<accession>A0ABN7UT30</accession>
<comment type="caution">
    <text evidence="10">The sequence shown here is derived from an EMBL/GenBank/DDBJ whole genome shotgun (WGS) entry which is preliminary data.</text>
</comment>
<dbReference type="Proteomes" id="UP000789901">
    <property type="component" value="Unassembled WGS sequence"/>
</dbReference>
<keyword evidence="3" id="KW-1003">Cell membrane</keyword>
<dbReference type="InterPro" id="IPR044669">
    <property type="entry name" value="YneE/VCCN1/2-like"/>
</dbReference>
<keyword evidence="4 9" id="KW-0812">Transmembrane</keyword>
<evidence type="ECO:0000256" key="5">
    <source>
        <dbReference type="ARBA" id="ARBA00022989"/>
    </source>
</evidence>
<keyword evidence="2" id="KW-0813">Transport</keyword>
<evidence type="ECO:0000256" key="8">
    <source>
        <dbReference type="SAM" id="MobiDB-lite"/>
    </source>
</evidence>
<name>A0ABN7UT30_GIGMA</name>
<evidence type="ECO:0000256" key="9">
    <source>
        <dbReference type="SAM" id="Phobius"/>
    </source>
</evidence>
<comment type="subcellular location">
    <subcellularLocation>
        <location evidence="1">Cell membrane</location>
        <topology evidence="1">Multi-pass membrane protein</topology>
    </subcellularLocation>
</comment>
<evidence type="ECO:0000256" key="2">
    <source>
        <dbReference type="ARBA" id="ARBA00022448"/>
    </source>
</evidence>
<keyword evidence="11" id="KW-1185">Reference proteome</keyword>
<keyword evidence="7 9" id="KW-0472">Membrane</keyword>
<reference evidence="10 11" key="1">
    <citation type="submission" date="2021-06" db="EMBL/GenBank/DDBJ databases">
        <authorList>
            <person name="Kallberg Y."/>
            <person name="Tangrot J."/>
            <person name="Rosling A."/>
        </authorList>
    </citation>
    <scope>NUCLEOTIDE SEQUENCE [LARGE SCALE GENOMIC DNA]</scope>
    <source>
        <strain evidence="10 11">120-4 pot B 10/14</strain>
    </source>
</reference>
<feature type="region of interest" description="Disordered" evidence="8">
    <location>
        <begin position="161"/>
        <end position="187"/>
    </location>
</feature>